<feature type="compositionally biased region" description="Polar residues" evidence="2">
    <location>
        <begin position="106"/>
        <end position="121"/>
    </location>
</feature>
<dbReference type="Proteomes" id="UP001153678">
    <property type="component" value="Unassembled WGS sequence"/>
</dbReference>
<organism evidence="3 4">
    <name type="scientific">Funneliformis geosporum</name>
    <dbReference type="NCBI Taxonomy" id="1117311"/>
    <lineage>
        <taxon>Eukaryota</taxon>
        <taxon>Fungi</taxon>
        <taxon>Fungi incertae sedis</taxon>
        <taxon>Mucoromycota</taxon>
        <taxon>Glomeromycotina</taxon>
        <taxon>Glomeromycetes</taxon>
        <taxon>Glomerales</taxon>
        <taxon>Glomeraceae</taxon>
        <taxon>Funneliformis</taxon>
    </lineage>
</organism>
<proteinExistence type="predicted"/>
<dbReference type="AlphaFoldDB" id="A0A9W4WY57"/>
<evidence type="ECO:0000313" key="4">
    <source>
        <dbReference type="Proteomes" id="UP001153678"/>
    </source>
</evidence>
<name>A0A9W4WY57_9GLOM</name>
<keyword evidence="4" id="KW-1185">Reference proteome</keyword>
<evidence type="ECO:0000256" key="1">
    <source>
        <dbReference type="SAM" id="Coils"/>
    </source>
</evidence>
<evidence type="ECO:0000256" key="2">
    <source>
        <dbReference type="SAM" id="MobiDB-lite"/>
    </source>
</evidence>
<comment type="caution">
    <text evidence="3">The sequence shown here is derived from an EMBL/GenBank/DDBJ whole genome shotgun (WGS) entry which is preliminary data.</text>
</comment>
<feature type="coiled-coil region" evidence="1">
    <location>
        <begin position="6"/>
        <end position="75"/>
    </location>
</feature>
<keyword evidence="1" id="KW-0175">Coiled coil</keyword>
<sequence>MLGTAYLELESKLAEKEESERKLEELAEQVSKAKEVAEKRLTELEKDYEEVKKVALTAEEDIEDLKREHEKTLNRFILDLSQDELKKSRRSSSASSFSTLPPSPKIGSTSASNPSPRNTINLAFELSKQ</sequence>
<gene>
    <name evidence="3" type="ORF">FWILDA_LOCUS16893</name>
</gene>
<evidence type="ECO:0000313" key="3">
    <source>
        <dbReference type="EMBL" id="CAI2195071.1"/>
    </source>
</evidence>
<accession>A0A9W4WY57</accession>
<feature type="compositionally biased region" description="Low complexity" evidence="2">
    <location>
        <begin position="91"/>
        <end position="100"/>
    </location>
</feature>
<feature type="region of interest" description="Disordered" evidence="2">
    <location>
        <begin position="88"/>
        <end position="129"/>
    </location>
</feature>
<reference evidence="3" key="1">
    <citation type="submission" date="2022-08" db="EMBL/GenBank/DDBJ databases">
        <authorList>
            <person name="Kallberg Y."/>
            <person name="Tangrot J."/>
            <person name="Rosling A."/>
        </authorList>
    </citation>
    <scope>NUCLEOTIDE SEQUENCE</scope>
    <source>
        <strain evidence="3">Wild A</strain>
    </source>
</reference>
<dbReference type="EMBL" id="CAMKVN010011876">
    <property type="protein sequence ID" value="CAI2195071.1"/>
    <property type="molecule type" value="Genomic_DNA"/>
</dbReference>
<protein>
    <submittedName>
        <fullName evidence="3">7199_t:CDS:1</fullName>
    </submittedName>
</protein>
<feature type="non-terminal residue" evidence="3">
    <location>
        <position position="129"/>
    </location>
</feature>